<sequence length="129" mass="14274">MMTDLLLLLGVALVAAFFWQLRQMAELARLFAEKECKRQKVQLLAVAQLNARPTLGASTGIGWKATYLFEFSTDGINQYRGHIQMLGKKIQKIEWPIFPEPEWHEAPTARGSLGGGCGSKSSCNSGSCR</sequence>
<dbReference type="Pfam" id="PF11743">
    <property type="entry name" value="DUF3301"/>
    <property type="match status" value="1"/>
</dbReference>
<keyword evidence="3" id="KW-1185">Reference proteome</keyword>
<dbReference type="EMBL" id="JAKUDL010000001">
    <property type="protein sequence ID" value="MCH4293540.1"/>
    <property type="molecule type" value="Genomic_DNA"/>
</dbReference>
<dbReference type="InterPro" id="IPR021732">
    <property type="entry name" value="DUF3301"/>
</dbReference>
<protein>
    <submittedName>
        <fullName evidence="2">DUF3301 domain-containing protein</fullName>
    </submittedName>
</protein>
<reference evidence="2 3" key="1">
    <citation type="submission" date="2022-02" db="EMBL/GenBank/DDBJ databases">
        <title>The genome sequence of Shewanella sp. 3B26.</title>
        <authorList>
            <person name="Du J."/>
        </authorList>
    </citation>
    <scope>NUCLEOTIDE SEQUENCE [LARGE SCALE GENOMIC DNA]</scope>
    <source>
        <strain evidence="2 3">3B26</strain>
    </source>
</reference>
<feature type="region of interest" description="Disordered" evidence="1">
    <location>
        <begin position="107"/>
        <end position="129"/>
    </location>
</feature>
<dbReference type="RefSeq" id="WP_240590051.1">
    <property type="nucleotide sequence ID" value="NZ_JAKUDL010000001.1"/>
</dbReference>
<organism evidence="2 3">
    <name type="scientific">Shewanella zhuhaiensis</name>
    <dbReference type="NCBI Taxonomy" id="2919576"/>
    <lineage>
        <taxon>Bacteria</taxon>
        <taxon>Pseudomonadati</taxon>
        <taxon>Pseudomonadota</taxon>
        <taxon>Gammaproteobacteria</taxon>
        <taxon>Alteromonadales</taxon>
        <taxon>Shewanellaceae</taxon>
        <taxon>Shewanella</taxon>
    </lineage>
</organism>
<comment type="caution">
    <text evidence="2">The sequence shown here is derived from an EMBL/GenBank/DDBJ whole genome shotgun (WGS) entry which is preliminary data.</text>
</comment>
<dbReference type="AlphaFoldDB" id="A0AAJ1F9V9"/>
<feature type="compositionally biased region" description="Low complexity" evidence="1">
    <location>
        <begin position="119"/>
        <end position="129"/>
    </location>
</feature>
<dbReference type="Proteomes" id="UP001297581">
    <property type="component" value="Unassembled WGS sequence"/>
</dbReference>
<evidence type="ECO:0000256" key="1">
    <source>
        <dbReference type="SAM" id="MobiDB-lite"/>
    </source>
</evidence>
<accession>A0AAJ1F9V9</accession>
<evidence type="ECO:0000313" key="3">
    <source>
        <dbReference type="Proteomes" id="UP001297581"/>
    </source>
</evidence>
<gene>
    <name evidence="2" type="ORF">MJ923_04380</name>
</gene>
<name>A0AAJ1F9V9_9GAMM</name>
<evidence type="ECO:0000313" key="2">
    <source>
        <dbReference type="EMBL" id="MCH4293540.1"/>
    </source>
</evidence>
<proteinExistence type="predicted"/>